<dbReference type="Gene3D" id="1.50.10.10">
    <property type="match status" value="1"/>
</dbReference>
<dbReference type="GO" id="GO:0005975">
    <property type="term" value="P:carbohydrate metabolic process"/>
    <property type="evidence" value="ECO:0007669"/>
    <property type="project" value="InterPro"/>
</dbReference>
<dbReference type="EMBL" id="QWIJ01000539">
    <property type="protein sequence ID" value="RMX81192.1"/>
    <property type="molecule type" value="Genomic_DNA"/>
</dbReference>
<keyword evidence="4 9" id="KW-0378">Hydrolase</keyword>
<feature type="binding site" evidence="7">
    <location>
        <position position="566"/>
    </location>
    <ligand>
        <name>Ca(2+)</name>
        <dbReference type="ChEBI" id="CHEBI:29108"/>
    </ligand>
</feature>
<sequence length="584" mass="64963">MRWSPRRLNVFLSSTLICIFLFVYLQASSNGPASRSHGRTVSQKDRICNCAGAREQYPEASLRSVPPPEKWRLPRIQHKFGFWSGRAQLERREKVKAAFLRCWEAYREHAWMADELMPISGQSKAHFGGRAATLVDSFDTLWIMGLKDEFYEAVSAGVDIDFRSPGTAGTISVFETTIRYLGGLLAAYDLSADERLLEKAVELGDTLYGAFDTPNRMPVAHFSVQAARDGMRQQAEMSAVVAEIGSLSLEFTRLSQLTGECKYYSAIAGIMDEFAQQQNLSTVPGMWPVSVNAFHKDFHTGTSFPLGAMADSLYEYLPKMHALLGGSKMYEEMYAYAVDTIIQHAIFRPMLPDGSTVLMAGKLESFGLAGSVPALKPDVEHLGCFAGGMLALGGRLLGNLTHIQIGQGLAVGCYWAYAATPSGVMPEDFSVVPCSNWTTCEWDEALYQEHIQRHVGFHPGQTVNSVDDLPVGFTAITNRHYILRPEAIESLFILYRITGDKSLRDLAIQNATQTELANAALSDVTDTSAPKMDEMESFWLAETLKYFYLIFSESDLISLDEYVLNTETHPLRRAKGSLLHWGLR</sequence>
<name>A0A3M6WRL2_HORWE</name>
<feature type="disulfide bond" evidence="8">
    <location>
        <begin position="384"/>
        <end position="413"/>
    </location>
</feature>
<keyword evidence="7" id="KW-0106">Calcium</keyword>
<evidence type="ECO:0000256" key="10">
    <source>
        <dbReference type="SAM" id="SignalP"/>
    </source>
</evidence>
<evidence type="ECO:0000256" key="6">
    <source>
        <dbReference type="PIRSR" id="PIRSR601382-1"/>
    </source>
</evidence>
<evidence type="ECO:0000256" key="3">
    <source>
        <dbReference type="ARBA" id="ARBA00007658"/>
    </source>
</evidence>
<keyword evidence="7" id="KW-0479">Metal-binding</keyword>
<feature type="signal peptide" evidence="10">
    <location>
        <begin position="1"/>
        <end position="27"/>
    </location>
</feature>
<accession>A0A3M6WRL2</accession>
<evidence type="ECO:0000313" key="12">
    <source>
        <dbReference type="Proteomes" id="UP000281245"/>
    </source>
</evidence>
<comment type="caution">
    <text evidence="11">The sequence shown here is derived from an EMBL/GenBank/DDBJ whole genome shotgun (WGS) entry which is preliminary data.</text>
</comment>
<dbReference type="InterPro" id="IPR012341">
    <property type="entry name" value="6hp_glycosidase-like_sf"/>
</dbReference>
<organism evidence="11 12">
    <name type="scientific">Hortaea werneckii</name>
    <name type="common">Black yeast</name>
    <name type="synonym">Cladosporium werneckii</name>
    <dbReference type="NCBI Taxonomy" id="91943"/>
    <lineage>
        <taxon>Eukaryota</taxon>
        <taxon>Fungi</taxon>
        <taxon>Dikarya</taxon>
        <taxon>Ascomycota</taxon>
        <taxon>Pezizomycotina</taxon>
        <taxon>Dothideomycetes</taxon>
        <taxon>Dothideomycetidae</taxon>
        <taxon>Mycosphaerellales</taxon>
        <taxon>Teratosphaeriaceae</taxon>
        <taxon>Hortaea</taxon>
    </lineage>
</organism>
<dbReference type="Pfam" id="PF01532">
    <property type="entry name" value="Glyco_hydro_47"/>
    <property type="match status" value="1"/>
</dbReference>
<feature type="active site" evidence="6">
    <location>
        <position position="486"/>
    </location>
</feature>
<evidence type="ECO:0000256" key="8">
    <source>
        <dbReference type="PIRSR" id="PIRSR601382-3"/>
    </source>
</evidence>
<keyword evidence="10" id="KW-0732">Signal</keyword>
<feature type="chain" id="PRO_5018172606" description="alpha-1,2-Mannosidase" evidence="10">
    <location>
        <begin position="28"/>
        <end position="584"/>
    </location>
</feature>
<dbReference type="InterPro" id="IPR001382">
    <property type="entry name" value="Glyco_hydro_47"/>
</dbReference>
<gene>
    <name evidence="11" type="ORF">D0869_07000</name>
</gene>
<dbReference type="FunFam" id="1.50.10.10:FF:000037">
    <property type="entry name" value="alpha-1,2-Mannosidase"/>
    <property type="match status" value="1"/>
</dbReference>
<dbReference type="Proteomes" id="UP000281245">
    <property type="component" value="Unassembled WGS sequence"/>
</dbReference>
<feature type="active site" description="Proton donor" evidence="6">
    <location>
        <position position="427"/>
    </location>
</feature>
<dbReference type="GO" id="GO:0005783">
    <property type="term" value="C:endoplasmic reticulum"/>
    <property type="evidence" value="ECO:0007669"/>
    <property type="project" value="TreeGrafter"/>
</dbReference>
<proteinExistence type="inferred from homology"/>
<keyword evidence="9" id="KW-0326">Glycosidase</keyword>
<comment type="cofactor">
    <cofactor evidence="1 7">
        <name>Ca(2+)</name>
        <dbReference type="ChEBI" id="CHEBI:29108"/>
    </cofactor>
</comment>
<protein>
    <recommendedName>
        <fullName evidence="9">alpha-1,2-Mannosidase</fullName>
        <ecNumber evidence="9">3.2.1.-</ecNumber>
    </recommendedName>
</protein>
<dbReference type="VEuPathDB" id="FungiDB:BTJ68_05019"/>
<dbReference type="GO" id="GO:0016020">
    <property type="term" value="C:membrane"/>
    <property type="evidence" value="ECO:0007669"/>
    <property type="project" value="InterPro"/>
</dbReference>
<feature type="active site" evidence="6">
    <location>
        <position position="311"/>
    </location>
</feature>
<reference evidence="11 12" key="1">
    <citation type="journal article" date="2018" name="BMC Genomics">
        <title>Genomic evidence for intraspecific hybridization in a clonal and extremely halotolerant yeast.</title>
        <authorList>
            <person name="Gostincar C."/>
            <person name="Stajich J.E."/>
            <person name="Zupancic J."/>
            <person name="Zalar P."/>
            <person name="Gunde-Cimerman N."/>
        </authorList>
    </citation>
    <scope>NUCLEOTIDE SEQUENCE [LARGE SCALE GENOMIC DNA]</scope>
    <source>
        <strain evidence="11 12">EXF-6656</strain>
    </source>
</reference>
<dbReference type="PANTHER" id="PTHR11742">
    <property type="entry name" value="MANNOSYL-OLIGOSACCHARIDE ALPHA-1,2-MANNOSIDASE-RELATED"/>
    <property type="match status" value="1"/>
</dbReference>
<dbReference type="PANTHER" id="PTHR11742:SF89">
    <property type="entry name" value="ALPHA-1,2-MANNOSIDASE"/>
    <property type="match status" value="1"/>
</dbReference>
<dbReference type="GO" id="GO:0036503">
    <property type="term" value="P:ERAD pathway"/>
    <property type="evidence" value="ECO:0007669"/>
    <property type="project" value="UniProtKB-ARBA"/>
</dbReference>
<dbReference type="InterPro" id="IPR036026">
    <property type="entry name" value="Seven-hairpin_glycosidases"/>
</dbReference>
<evidence type="ECO:0000256" key="5">
    <source>
        <dbReference type="ARBA" id="ARBA00023157"/>
    </source>
</evidence>
<dbReference type="InterPro" id="IPR050749">
    <property type="entry name" value="Glycosyl_Hydrolase_47"/>
</dbReference>
<dbReference type="GO" id="GO:0004571">
    <property type="term" value="F:mannosyl-oligosaccharide 1,2-alpha-mannosidase activity"/>
    <property type="evidence" value="ECO:0007669"/>
    <property type="project" value="InterPro"/>
</dbReference>
<dbReference type="EC" id="3.2.1.-" evidence="9"/>
<dbReference type="SUPFAM" id="SSF48225">
    <property type="entry name" value="Seven-hairpin glycosidases"/>
    <property type="match status" value="1"/>
</dbReference>
<evidence type="ECO:0000256" key="7">
    <source>
        <dbReference type="PIRSR" id="PIRSR601382-2"/>
    </source>
</evidence>
<comment type="similarity">
    <text evidence="3 9">Belongs to the glycosyl hydrolase 47 family.</text>
</comment>
<comment type="pathway">
    <text evidence="2">Protein modification; protein glycosylation.</text>
</comment>
<evidence type="ECO:0000256" key="9">
    <source>
        <dbReference type="RuleBase" id="RU361193"/>
    </source>
</evidence>
<feature type="active site" description="Proton donor" evidence="6">
    <location>
        <position position="175"/>
    </location>
</feature>
<evidence type="ECO:0000256" key="2">
    <source>
        <dbReference type="ARBA" id="ARBA00004922"/>
    </source>
</evidence>
<evidence type="ECO:0000256" key="4">
    <source>
        <dbReference type="ARBA" id="ARBA00022801"/>
    </source>
</evidence>
<dbReference type="PRINTS" id="PR00747">
    <property type="entry name" value="GLYHDRLASE47"/>
</dbReference>
<dbReference type="OrthoDB" id="8118055at2759"/>
<dbReference type="AlphaFoldDB" id="A0A3M6WRL2"/>
<keyword evidence="5 8" id="KW-1015">Disulfide bond</keyword>
<evidence type="ECO:0000313" key="11">
    <source>
        <dbReference type="EMBL" id="RMX81192.1"/>
    </source>
</evidence>
<dbReference type="GO" id="GO:0005509">
    <property type="term" value="F:calcium ion binding"/>
    <property type="evidence" value="ECO:0007669"/>
    <property type="project" value="InterPro"/>
</dbReference>
<dbReference type="UniPathway" id="UPA00378"/>
<evidence type="ECO:0000256" key="1">
    <source>
        <dbReference type="ARBA" id="ARBA00001913"/>
    </source>
</evidence>